<dbReference type="EC" id="3.1.3.16" evidence="1"/>
<keyword evidence="1" id="KW-0460">Magnesium</keyword>
<dbReference type="GO" id="GO:0046872">
    <property type="term" value="F:metal ion binding"/>
    <property type="evidence" value="ECO:0007669"/>
    <property type="project" value="UniProtKB-UniRule"/>
</dbReference>
<sequence length="175" mass="18641">MNSRVKFFCGGSSQTHHQKLYDYFCDEPPSAYHCINDDAWVASSSFVCVADGVGSIRSEHGLDGSALPKELVLACAEKLQPPRGLSRRVPLSDLVMEAVQNCSKMGASTVCTARIVDGSVMESLNLGDCGWHVLRRVGAGAGGASTAKTLSGTSEWRVVDSSRSSVMAFNVPLQV</sequence>
<gene>
    <name evidence="2" type="ORF">Cvel_12794</name>
</gene>
<comment type="catalytic activity">
    <reaction evidence="1">
        <text>O-phospho-L-seryl-[protein] + H2O = L-seryl-[protein] + phosphate</text>
        <dbReference type="Rhea" id="RHEA:20629"/>
        <dbReference type="Rhea" id="RHEA-COMP:9863"/>
        <dbReference type="Rhea" id="RHEA-COMP:11604"/>
        <dbReference type="ChEBI" id="CHEBI:15377"/>
        <dbReference type="ChEBI" id="CHEBI:29999"/>
        <dbReference type="ChEBI" id="CHEBI:43474"/>
        <dbReference type="ChEBI" id="CHEBI:83421"/>
        <dbReference type="EC" id="3.1.3.16"/>
    </reaction>
</comment>
<comment type="cofactor">
    <cofactor evidence="1">
        <name>Mn(2+)</name>
        <dbReference type="ChEBI" id="CHEBI:29035"/>
    </cofactor>
</comment>
<dbReference type="InterPro" id="IPR039123">
    <property type="entry name" value="PPTC7"/>
</dbReference>
<proteinExistence type="inferred from homology"/>
<comment type="similarity">
    <text evidence="1">Belongs to the PP2C family.</text>
</comment>
<keyword evidence="1" id="KW-0904">Protein phosphatase</keyword>
<comment type="cofactor">
    <cofactor evidence="1">
        <name>Mg(2+)</name>
        <dbReference type="ChEBI" id="CHEBI:18420"/>
    </cofactor>
</comment>
<dbReference type="InterPro" id="IPR036457">
    <property type="entry name" value="PPM-type-like_dom_sf"/>
</dbReference>
<keyword evidence="1" id="KW-0464">Manganese</keyword>
<keyword evidence="1" id="KW-0479">Metal-binding</keyword>
<keyword evidence="1" id="KW-0378">Hydrolase</keyword>
<dbReference type="AlphaFoldDB" id="A0A0G4IBN0"/>
<organism evidence="2">
    <name type="scientific">Chromera velia CCMP2878</name>
    <dbReference type="NCBI Taxonomy" id="1169474"/>
    <lineage>
        <taxon>Eukaryota</taxon>
        <taxon>Sar</taxon>
        <taxon>Alveolata</taxon>
        <taxon>Colpodellida</taxon>
        <taxon>Chromeraceae</taxon>
        <taxon>Chromera</taxon>
    </lineage>
</organism>
<protein>
    <recommendedName>
        <fullName evidence="1">Protein phosphatase</fullName>
        <ecNumber evidence="1">3.1.3.16</ecNumber>
    </recommendedName>
</protein>
<comment type="catalytic activity">
    <reaction evidence="1">
        <text>O-phospho-L-threonyl-[protein] + H2O = L-threonyl-[protein] + phosphate</text>
        <dbReference type="Rhea" id="RHEA:47004"/>
        <dbReference type="Rhea" id="RHEA-COMP:11060"/>
        <dbReference type="Rhea" id="RHEA-COMP:11605"/>
        <dbReference type="ChEBI" id="CHEBI:15377"/>
        <dbReference type="ChEBI" id="CHEBI:30013"/>
        <dbReference type="ChEBI" id="CHEBI:43474"/>
        <dbReference type="ChEBI" id="CHEBI:61977"/>
        <dbReference type="EC" id="3.1.3.16"/>
    </reaction>
</comment>
<name>A0A0G4IBN0_9ALVE</name>
<reference evidence="2" key="1">
    <citation type="submission" date="2014-11" db="EMBL/GenBank/DDBJ databases">
        <authorList>
            <person name="Otto D Thomas"/>
            <person name="Naeem Raeece"/>
        </authorList>
    </citation>
    <scope>NUCLEOTIDE SEQUENCE</scope>
</reference>
<feature type="non-terminal residue" evidence="2">
    <location>
        <position position="175"/>
    </location>
</feature>
<accession>A0A0G4IBN0</accession>
<evidence type="ECO:0000256" key="1">
    <source>
        <dbReference type="RuleBase" id="RU366020"/>
    </source>
</evidence>
<evidence type="ECO:0000313" key="2">
    <source>
        <dbReference type="EMBL" id="CEM54468.1"/>
    </source>
</evidence>
<dbReference type="Gene3D" id="3.60.40.10">
    <property type="entry name" value="PPM-type phosphatase domain"/>
    <property type="match status" value="1"/>
</dbReference>
<dbReference type="EMBL" id="CDMZ01005790">
    <property type="protein sequence ID" value="CEM54468.1"/>
    <property type="molecule type" value="Genomic_DNA"/>
</dbReference>
<dbReference type="PANTHER" id="PTHR12320:SF1">
    <property type="entry name" value="PROTEIN PHOSPHATASE PTC7 HOMOLOG"/>
    <property type="match status" value="1"/>
</dbReference>
<dbReference type="SUPFAM" id="SSF81606">
    <property type="entry name" value="PP2C-like"/>
    <property type="match status" value="1"/>
</dbReference>
<dbReference type="PANTHER" id="PTHR12320">
    <property type="entry name" value="PROTEIN PHOSPHATASE 2C"/>
    <property type="match status" value="1"/>
</dbReference>
<dbReference type="GO" id="GO:0004722">
    <property type="term" value="F:protein serine/threonine phosphatase activity"/>
    <property type="evidence" value="ECO:0007669"/>
    <property type="project" value="UniProtKB-EC"/>
</dbReference>